<dbReference type="EMBL" id="SSSN01000011">
    <property type="protein sequence ID" value="THG31336.1"/>
    <property type="molecule type" value="Genomic_DNA"/>
</dbReference>
<comment type="caution">
    <text evidence="3">The sequence shown here is derived from an EMBL/GenBank/DDBJ whole genome shotgun (WGS) entry which is preliminary data.</text>
</comment>
<keyword evidence="4" id="KW-1185">Reference proteome</keyword>
<dbReference type="RefSeq" id="WP_136425103.1">
    <property type="nucleotide sequence ID" value="NZ_SSSN01000011.1"/>
</dbReference>
<dbReference type="Proteomes" id="UP000307380">
    <property type="component" value="Unassembled WGS sequence"/>
</dbReference>
<organism evidence="3 4">
    <name type="scientific">Orlajensenia flava</name>
    <dbReference type="NCBI Taxonomy" id="2565934"/>
    <lineage>
        <taxon>Bacteria</taxon>
        <taxon>Bacillati</taxon>
        <taxon>Actinomycetota</taxon>
        <taxon>Actinomycetes</taxon>
        <taxon>Micrococcales</taxon>
        <taxon>Microbacteriaceae</taxon>
        <taxon>Orlajensenia</taxon>
    </lineage>
</organism>
<name>A0A4S4FPU1_9MICO</name>
<evidence type="ECO:0000259" key="2">
    <source>
        <dbReference type="Pfam" id="PF03372"/>
    </source>
</evidence>
<dbReference type="SUPFAM" id="SSF56219">
    <property type="entry name" value="DNase I-like"/>
    <property type="match status" value="1"/>
</dbReference>
<protein>
    <submittedName>
        <fullName evidence="3">Endonuclease/exonuclease/phosphatase family protein</fullName>
    </submittedName>
</protein>
<dbReference type="Pfam" id="PF03372">
    <property type="entry name" value="Exo_endo_phos"/>
    <property type="match status" value="1"/>
</dbReference>
<dbReference type="GO" id="GO:0004527">
    <property type="term" value="F:exonuclease activity"/>
    <property type="evidence" value="ECO:0007669"/>
    <property type="project" value="UniProtKB-KW"/>
</dbReference>
<reference evidence="3 4" key="1">
    <citation type="submission" date="2019-04" db="EMBL/GenBank/DDBJ databases">
        <authorList>
            <person name="Jiang L."/>
        </authorList>
    </citation>
    <scope>NUCLEOTIDE SEQUENCE [LARGE SCALE GENOMIC DNA]</scope>
    <source>
        <strain evidence="3 4">YIM 131861</strain>
    </source>
</reference>
<gene>
    <name evidence="3" type="ORF">E6C70_13660</name>
</gene>
<dbReference type="AlphaFoldDB" id="A0A4S4FPU1"/>
<keyword evidence="1" id="KW-0472">Membrane</keyword>
<accession>A0A4S4FPU1</accession>
<sequence>MTSRRRRRSAGLVILLAGLGLAVLFAFHDVAPGFGGALSMLESVFPWLAIALVALLIGAAYSRTRGAWIGVLAAALVWGITVLPAALPASASTSTDFTIVSENVEAGNVDADALVTSLSERNPDVIVLQELSGDIRDSIAATLDDRYPHSYIVGTVGVWSRTALSGGQRLDLGLGWNRALTVDVDTPNGPTTIVAVHIASFRPGEHEDRDRMLGNLATDLAETKAKRLVVIGDFNAATDDHVLAPVMAQARAVQTSGFGFAFTWPSAAPFVTLDHALVRGISDASLRVLDANGSDHRGIALTIGR</sequence>
<proteinExistence type="predicted"/>
<keyword evidence="1" id="KW-1133">Transmembrane helix</keyword>
<keyword evidence="3" id="KW-0540">Nuclease</keyword>
<keyword evidence="3" id="KW-0378">Hydrolase</keyword>
<evidence type="ECO:0000256" key="1">
    <source>
        <dbReference type="SAM" id="Phobius"/>
    </source>
</evidence>
<keyword evidence="3" id="KW-0255">Endonuclease</keyword>
<dbReference type="GO" id="GO:0004519">
    <property type="term" value="F:endonuclease activity"/>
    <property type="evidence" value="ECO:0007669"/>
    <property type="project" value="UniProtKB-KW"/>
</dbReference>
<dbReference type="InterPro" id="IPR005135">
    <property type="entry name" value="Endo/exonuclease/phosphatase"/>
</dbReference>
<keyword evidence="3" id="KW-0269">Exonuclease</keyword>
<evidence type="ECO:0000313" key="4">
    <source>
        <dbReference type="Proteomes" id="UP000307380"/>
    </source>
</evidence>
<keyword evidence="1" id="KW-0812">Transmembrane</keyword>
<dbReference type="InterPro" id="IPR036691">
    <property type="entry name" value="Endo/exonu/phosph_ase_sf"/>
</dbReference>
<feature type="transmembrane region" description="Helical" evidence="1">
    <location>
        <begin position="68"/>
        <end position="87"/>
    </location>
</feature>
<dbReference type="Gene3D" id="3.60.10.10">
    <property type="entry name" value="Endonuclease/exonuclease/phosphatase"/>
    <property type="match status" value="1"/>
</dbReference>
<evidence type="ECO:0000313" key="3">
    <source>
        <dbReference type="EMBL" id="THG31336.1"/>
    </source>
</evidence>
<feature type="domain" description="Endonuclease/exonuclease/phosphatase" evidence="2">
    <location>
        <begin position="103"/>
        <end position="296"/>
    </location>
</feature>
<feature type="transmembrane region" description="Helical" evidence="1">
    <location>
        <begin position="45"/>
        <end position="61"/>
    </location>
</feature>
<dbReference type="OrthoDB" id="4316587at2"/>